<dbReference type="Proteomes" id="UP000594638">
    <property type="component" value="Unassembled WGS sequence"/>
</dbReference>
<dbReference type="OrthoDB" id="784307at2759"/>
<sequence length="106" mass="11639">EFNHNGKSAPAQHPNIVQKDVNKLNLSCRPSQNIQARYGGFERPAIRQRQFEYGNYTNAGLQYSTNANTVFVQAASEKGFAGFAIDFLMGGVSAAVSNEAFDPKPR</sequence>
<dbReference type="EMBL" id="CACTIH010007361">
    <property type="protein sequence ID" value="CAA3011190.1"/>
    <property type="molecule type" value="Genomic_DNA"/>
</dbReference>
<gene>
    <name evidence="1" type="ORF">OLEA9_A114230</name>
</gene>
<dbReference type="AlphaFoldDB" id="A0A8S0TYJ3"/>
<reference evidence="1 2" key="1">
    <citation type="submission" date="2019-12" db="EMBL/GenBank/DDBJ databases">
        <authorList>
            <person name="Alioto T."/>
            <person name="Alioto T."/>
            <person name="Gomez Garrido J."/>
        </authorList>
    </citation>
    <scope>NUCLEOTIDE SEQUENCE [LARGE SCALE GENOMIC DNA]</scope>
</reference>
<accession>A0A8S0TYJ3</accession>
<name>A0A8S0TYJ3_OLEEU</name>
<proteinExistence type="predicted"/>
<keyword evidence="2" id="KW-1185">Reference proteome</keyword>
<evidence type="ECO:0000313" key="2">
    <source>
        <dbReference type="Proteomes" id="UP000594638"/>
    </source>
</evidence>
<evidence type="ECO:0000313" key="1">
    <source>
        <dbReference type="EMBL" id="CAA3011190.1"/>
    </source>
</evidence>
<dbReference type="Gramene" id="OE9A114230T1">
    <property type="protein sequence ID" value="OE9A114230C1"/>
    <property type="gene ID" value="OE9A114230"/>
</dbReference>
<protein>
    <submittedName>
        <fullName evidence="1">ADP,ATP carrier, mitochondrial</fullName>
    </submittedName>
</protein>
<organism evidence="1 2">
    <name type="scientific">Olea europaea subsp. europaea</name>
    <dbReference type="NCBI Taxonomy" id="158383"/>
    <lineage>
        <taxon>Eukaryota</taxon>
        <taxon>Viridiplantae</taxon>
        <taxon>Streptophyta</taxon>
        <taxon>Embryophyta</taxon>
        <taxon>Tracheophyta</taxon>
        <taxon>Spermatophyta</taxon>
        <taxon>Magnoliopsida</taxon>
        <taxon>eudicotyledons</taxon>
        <taxon>Gunneridae</taxon>
        <taxon>Pentapetalae</taxon>
        <taxon>asterids</taxon>
        <taxon>lamiids</taxon>
        <taxon>Lamiales</taxon>
        <taxon>Oleaceae</taxon>
        <taxon>Oleeae</taxon>
        <taxon>Olea</taxon>
    </lineage>
</organism>
<comment type="caution">
    <text evidence="1">The sequence shown here is derived from an EMBL/GenBank/DDBJ whole genome shotgun (WGS) entry which is preliminary data.</text>
</comment>
<feature type="non-terminal residue" evidence="1">
    <location>
        <position position="1"/>
    </location>
</feature>